<evidence type="ECO:0000259" key="7">
    <source>
        <dbReference type="Pfam" id="PF01593"/>
    </source>
</evidence>
<evidence type="ECO:0000256" key="6">
    <source>
        <dbReference type="RuleBase" id="RU362067"/>
    </source>
</evidence>
<dbReference type="Gene3D" id="3.50.50.60">
    <property type="entry name" value="FAD/NAD(P)-binding domain"/>
    <property type="match status" value="1"/>
</dbReference>
<protein>
    <recommendedName>
        <fullName evidence="6">Amine oxidase</fullName>
        <ecNumber evidence="6">1.4.3.-</ecNumber>
    </recommendedName>
</protein>
<dbReference type="PANTHER" id="PTHR43563:SF14">
    <property type="entry name" value="AMINE OXIDASE"/>
    <property type="match status" value="1"/>
</dbReference>
<accession>A0ABM0JNC3</accession>
<dbReference type="Gene3D" id="3.90.660.10">
    <property type="match status" value="1"/>
</dbReference>
<dbReference type="SUPFAM" id="SSF54373">
    <property type="entry name" value="FAD-linked reductases, C-terminal domain"/>
    <property type="match status" value="1"/>
</dbReference>
<dbReference type="Gene3D" id="1.10.405.10">
    <property type="entry name" value="Guanine Nucleotide Dissociation Inhibitor, domain 1"/>
    <property type="match status" value="1"/>
</dbReference>
<dbReference type="Pfam" id="PF01593">
    <property type="entry name" value="Amino_oxidase"/>
    <property type="match status" value="1"/>
</dbReference>
<dbReference type="PANTHER" id="PTHR43563">
    <property type="entry name" value="AMINE OXIDASE"/>
    <property type="match status" value="1"/>
</dbReference>
<evidence type="ECO:0000256" key="2">
    <source>
        <dbReference type="ARBA" id="ARBA00004362"/>
    </source>
</evidence>
<reference evidence="9 10" key="1">
    <citation type="submission" date="2025-05" db="UniProtKB">
        <authorList>
            <consortium name="RefSeq"/>
        </authorList>
    </citation>
    <scope>IDENTIFICATION</scope>
</reference>
<evidence type="ECO:0000313" key="9">
    <source>
        <dbReference type="RefSeq" id="XP_005097724.1"/>
    </source>
</evidence>
<sequence length="545" mass="60228">MFRGKDKVADVHVVIVGAGISGLTAAYKLKMKDPTLKIAVLEGKDRVGGRTETVPLVAYTGSDSWDLGGQWVGRCQVHVTKLLKELQLKTYPQYIAGKKLMQLGQGKVHSYTSTIPRLSILELLDLYLFMSKIEYYQKQLLVEDPYSHPKAVQWDAMSAAAFLDRTLYTSAARGTVAAAMRCVLGCELSQVSFLYYLLYIRMAGGITQLIEATENTAQESRICGGAQQIAVRLSQHIGEESVHLGDAAAYIQQENSKFVEVWTKGGMKFCAEYVILATPPKALEHITFNPPLSSEKVDFIKRMPMGSMIKVIVTFEKAFWRASNMSGEVVTDGGISRVHGCARRPLCITYDGTSESGCPALIGFVGGQPAVEWGKKTAKVRQKAILDHFAFFFGEEVYSFLDYVEKDWNTEPYSWGGPVSFVSPGGMQNFCHAIQHPEGRLHFAGTETATAWSGYMSGAVEAGERAALEVIYKLRPKSLNPEEIVLSKSSLHREKKESHEAVKRNMYGRAVNVVGAAVITCGVATVAVYFMNKYTQWNVKLPFLS</sequence>
<evidence type="ECO:0000313" key="10">
    <source>
        <dbReference type="RefSeq" id="XP_035825486.1"/>
    </source>
</evidence>
<feature type="transmembrane region" description="Helical" evidence="6">
    <location>
        <begin position="510"/>
        <end position="531"/>
    </location>
</feature>
<proteinExistence type="inferred from homology"/>
<dbReference type="EC" id="1.4.3.-" evidence="6"/>
<keyword evidence="6" id="KW-0285">Flavoprotein</keyword>
<keyword evidence="6" id="KW-0274">FAD</keyword>
<gene>
    <name evidence="9 10" type="primary">LOC101859327</name>
</gene>
<evidence type="ECO:0000256" key="1">
    <source>
        <dbReference type="ARBA" id="ARBA00001974"/>
    </source>
</evidence>
<dbReference type="GeneID" id="101859327"/>
<evidence type="ECO:0000256" key="4">
    <source>
        <dbReference type="ARBA" id="ARBA00023002"/>
    </source>
</evidence>
<evidence type="ECO:0000313" key="8">
    <source>
        <dbReference type="Proteomes" id="UP000694888"/>
    </source>
</evidence>
<organism evidence="8 9">
    <name type="scientific">Aplysia californica</name>
    <name type="common">California sea hare</name>
    <dbReference type="NCBI Taxonomy" id="6500"/>
    <lineage>
        <taxon>Eukaryota</taxon>
        <taxon>Metazoa</taxon>
        <taxon>Spiralia</taxon>
        <taxon>Lophotrochozoa</taxon>
        <taxon>Mollusca</taxon>
        <taxon>Gastropoda</taxon>
        <taxon>Heterobranchia</taxon>
        <taxon>Euthyneura</taxon>
        <taxon>Tectipleura</taxon>
        <taxon>Aplysiida</taxon>
        <taxon>Aplysioidea</taxon>
        <taxon>Aplysiidae</taxon>
        <taxon>Aplysia</taxon>
    </lineage>
</organism>
<comment type="catalytic activity">
    <reaction evidence="5">
        <text>a secondary aliphatic amine + O2 + H2O = a primary amine + an aldehyde + H2O2</text>
        <dbReference type="Rhea" id="RHEA:26414"/>
        <dbReference type="ChEBI" id="CHEBI:15377"/>
        <dbReference type="ChEBI" id="CHEBI:15379"/>
        <dbReference type="ChEBI" id="CHEBI:16240"/>
        <dbReference type="ChEBI" id="CHEBI:17478"/>
        <dbReference type="ChEBI" id="CHEBI:58855"/>
        <dbReference type="ChEBI" id="CHEBI:65296"/>
        <dbReference type="EC" id="1.4.3.4"/>
    </reaction>
</comment>
<keyword evidence="6" id="KW-0812">Transmembrane</keyword>
<dbReference type="InterPro" id="IPR001613">
    <property type="entry name" value="Flavin_amine_oxidase"/>
</dbReference>
<comment type="cofactor">
    <cofactor evidence="1 6">
        <name>FAD</name>
        <dbReference type="ChEBI" id="CHEBI:57692"/>
    </cofactor>
</comment>
<keyword evidence="6" id="KW-0472">Membrane</keyword>
<dbReference type="Proteomes" id="UP000694888">
    <property type="component" value="Unplaced"/>
</dbReference>
<keyword evidence="8" id="KW-1185">Reference proteome</keyword>
<comment type="subcellular location">
    <subcellularLocation>
        <location evidence="2">Mitochondrion outer membrane</location>
        <topology evidence="2">Single-pass type IV membrane protein</topology>
        <orientation evidence="2">Cytoplasmic side</orientation>
    </subcellularLocation>
</comment>
<keyword evidence="4 6" id="KW-0560">Oxidoreductase</keyword>
<feature type="domain" description="Amine oxidase" evidence="7">
    <location>
        <begin position="20"/>
        <end position="471"/>
    </location>
</feature>
<dbReference type="SUPFAM" id="SSF51905">
    <property type="entry name" value="FAD/NAD(P)-binding domain"/>
    <property type="match status" value="1"/>
</dbReference>
<evidence type="ECO:0000256" key="3">
    <source>
        <dbReference type="ARBA" id="ARBA00005995"/>
    </source>
</evidence>
<dbReference type="InterPro" id="IPR036188">
    <property type="entry name" value="FAD/NAD-bd_sf"/>
</dbReference>
<dbReference type="InterPro" id="IPR050703">
    <property type="entry name" value="Flavin_MAO"/>
</dbReference>
<evidence type="ECO:0000256" key="5">
    <source>
        <dbReference type="ARBA" id="ARBA00048448"/>
    </source>
</evidence>
<dbReference type="RefSeq" id="XP_005097724.1">
    <property type="nucleotide sequence ID" value="XM_005097667.3"/>
</dbReference>
<dbReference type="InterPro" id="IPR002937">
    <property type="entry name" value="Amino_oxidase"/>
</dbReference>
<comment type="similarity">
    <text evidence="3 6">Belongs to the flavin monoamine oxidase family.</text>
</comment>
<dbReference type="PRINTS" id="PR00757">
    <property type="entry name" value="AMINEOXDASEF"/>
</dbReference>
<keyword evidence="6" id="KW-1133">Transmembrane helix</keyword>
<name>A0ABM0JNC3_APLCA</name>
<dbReference type="RefSeq" id="XP_035825486.1">
    <property type="nucleotide sequence ID" value="XM_035969593.1"/>
</dbReference>